<sequence>MSVSDASHGNLQKWPYQIILGGHALSFESINSIESVSSDSDEEGIYQLISHLETNSGHMLQTHGNNRSSFLTKLLLKENDRKRKHKDVRVYIQSLFDNIVKLLQETYSVFRKSEVHLADSIGEQTKICRPDEFDFVIILPQLSEIDIFYPYRMNKNKHIREYAKYFNFGYPNAFTDDIRLGIHDLLLASLVENLNDGWKIILTGCNCFTRKTAVTFHLVRSADGFEVDIDVTILIPFEKATLSSHADDLNIKQYYIDKLAYDNGVICAIFRYENHAFRPSKAHLEKALLRKESRQRVYTVAKLIVKSFLPTMEFREHCKRCRESIVSSYTLKNILLYMIHAYPNDWCWSDNHFSTRVIEVFVILKHCYDQTMCNFLEYVSMKMTHLENKFRYSPFLKLLIPKDVTVNRDIRHDDKWIELDKEYEGSTFRELSEIHFQMNAKRFGPNEDIYTRTGLKHKVRFYYDHHDGEIDFDPFKSTPGKRKIDPKRPQIIHNYATPPLSCFLPSKEELYDIIGDAFFRGEVDKYFCFLQDESWDFKEVITRLVQLLLCENKECCLIL</sequence>
<keyword evidence="3" id="KW-1185">Reference proteome</keyword>
<protein>
    <recommendedName>
        <fullName evidence="1">Mab-21-like HhH/H2TH-like domain-containing protein</fullName>
    </recommendedName>
</protein>
<evidence type="ECO:0000259" key="1">
    <source>
        <dbReference type="Pfam" id="PF20266"/>
    </source>
</evidence>
<dbReference type="InterPro" id="IPR024810">
    <property type="entry name" value="MAB21L/cGLR"/>
</dbReference>
<proteinExistence type="predicted"/>
<gene>
    <name evidence="2" type="ORF">MGAL_10B029876</name>
</gene>
<dbReference type="Pfam" id="PF20266">
    <property type="entry name" value="Mab-21_C"/>
    <property type="match status" value="1"/>
</dbReference>
<dbReference type="OrthoDB" id="5946427at2759"/>
<dbReference type="Proteomes" id="UP000596742">
    <property type="component" value="Unassembled WGS sequence"/>
</dbReference>
<comment type="caution">
    <text evidence="2">The sequence shown here is derived from an EMBL/GenBank/DDBJ whole genome shotgun (WGS) entry which is preliminary data.</text>
</comment>
<dbReference type="EMBL" id="UYJE01000999">
    <property type="protein sequence ID" value="VDH98308.1"/>
    <property type="molecule type" value="Genomic_DNA"/>
</dbReference>
<feature type="domain" description="Mab-21-like HhH/H2TH-like" evidence="1">
    <location>
        <begin position="316"/>
        <end position="374"/>
    </location>
</feature>
<dbReference type="InterPro" id="IPR046906">
    <property type="entry name" value="Mab-21_HhH/H2TH-like"/>
</dbReference>
<organism evidence="2 3">
    <name type="scientific">Mytilus galloprovincialis</name>
    <name type="common">Mediterranean mussel</name>
    <dbReference type="NCBI Taxonomy" id="29158"/>
    <lineage>
        <taxon>Eukaryota</taxon>
        <taxon>Metazoa</taxon>
        <taxon>Spiralia</taxon>
        <taxon>Lophotrochozoa</taxon>
        <taxon>Mollusca</taxon>
        <taxon>Bivalvia</taxon>
        <taxon>Autobranchia</taxon>
        <taxon>Pteriomorphia</taxon>
        <taxon>Mytilida</taxon>
        <taxon>Mytiloidea</taxon>
        <taxon>Mytilidae</taxon>
        <taxon>Mytilinae</taxon>
        <taxon>Mytilus</taxon>
    </lineage>
</organism>
<dbReference type="AlphaFoldDB" id="A0A8B6C0S6"/>
<reference evidence="2" key="1">
    <citation type="submission" date="2018-11" db="EMBL/GenBank/DDBJ databases">
        <authorList>
            <person name="Alioto T."/>
            <person name="Alioto T."/>
        </authorList>
    </citation>
    <scope>NUCLEOTIDE SEQUENCE</scope>
</reference>
<dbReference type="SMART" id="SM01265">
    <property type="entry name" value="Mab-21"/>
    <property type="match status" value="1"/>
</dbReference>
<accession>A0A8B6C0S6</accession>
<dbReference type="Gene3D" id="3.30.460.90">
    <property type="match status" value="1"/>
</dbReference>
<name>A0A8B6C0S6_MYTGA</name>
<dbReference type="Gene3D" id="1.10.1410.40">
    <property type="match status" value="1"/>
</dbReference>
<dbReference type="PANTHER" id="PTHR10656:SF70">
    <property type="entry name" value="PROTEIN MAB-21-RELATED"/>
    <property type="match status" value="1"/>
</dbReference>
<dbReference type="PANTHER" id="PTHR10656">
    <property type="entry name" value="CELL FATE DETERMINING PROTEIN MAB21-RELATED"/>
    <property type="match status" value="1"/>
</dbReference>
<evidence type="ECO:0000313" key="3">
    <source>
        <dbReference type="Proteomes" id="UP000596742"/>
    </source>
</evidence>
<evidence type="ECO:0000313" key="2">
    <source>
        <dbReference type="EMBL" id="VDH98308.1"/>
    </source>
</evidence>